<dbReference type="Proteomes" id="UP001314263">
    <property type="component" value="Unassembled WGS sequence"/>
</dbReference>
<accession>A0AAV1I1Y8</accession>
<dbReference type="EMBL" id="CAUYUE010000004">
    <property type="protein sequence ID" value="CAK0768309.1"/>
    <property type="molecule type" value="Genomic_DNA"/>
</dbReference>
<proteinExistence type="predicted"/>
<comment type="caution">
    <text evidence="1">The sequence shown here is derived from an EMBL/GenBank/DDBJ whole genome shotgun (WGS) entry which is preliminary data.</text>
</comment>
<dbReference type="InterPro" id="IPR029044">
    <property type="entry name" value="Nucleotide-diphossugar_trans"/>
</dbReference>
<dbReference type="AlphaFoldDB" id="A0AAV1I1Y8"/>
<gene>
    <name evidence="1" type="ORF">CVIRNUC_003550</name>
</gene>
<protein>
    <recommendedName>
        <fullName evidence="3">Glycosyltransferase 2-like domain-containing protein</fullName>
    </recommendedName>
</protein>
<dbReference type="SUPFAM" id="SSF53448">
    <property type="entry name" value="Nucleotide-diphospho-sugar transferases"/>
    <property type="match status" value="1"/>
</dbReference>
<name>A0AAV1I1Y8_9CHLO</name>
<sequence>MSGELWFVTCVANPCGFRSRYNLYDAFADHILNVVGGNLLTVEVAFGDGEHALAPRESSPNYKLIQVRSKSRLWTKESQLNLGIATLPPEAEYVCWCDADIDFAQGPLIKRDIVEALQTWDVIQCFTVALDLGPQKEVMKVHHSFGFCHQMQIPVDIRNTGDETFYHSGYVWAARRSFLNDIGGLLDVGIVGSGDRMMAMGLVGRAEEYCDPAYSLDYRKHILEWQSRCRRALTTGLGYCQAVIRHNFHGFKRDRQYSTRNEIITKHDFAPSTDICRNDKGIWEFTGNKPDLERDVLQYFVNRKEDAGSTPDTITGT</sequence>
<evidence type="ECO:0000313" key="1">
    <source>
        <dbReference type="EMBL" id="CAK0768309.1"/>
    </source>
</evidence>
<evidence type="ECO:0000313" key="2">
    <source>
        <dbReference type="Proteomes" id="UP001314263"/>
    </source>
</evidence>
<organism evidence="1 2">
    <name type="scientific">Coccomyxa viridis</name>
    <dbReference type="NCBI Taxonomy" id="1274662"/>
    <lineage>
        <taxon>Eukaryota</taxon>
        <taxon>Viridiplantae</taxon>
        <taxon>Chlorophyta</taxon>
        <taxon>core chlorophytes</taxon>
        <taxon>Trebouxiophyceae</taxon>
        <taxon>Trebouxiophyceae incertae sedis</taxon>
        <taxon>Coccomyxaceae</taxon>
        <taxon>Coccomyxa</taxon>
    </lineage>
</organism>
<reference evidence="1 2" key="1">
    <citation type="submission" date="2023-10" db="EMBL/GenBank/DDBJ databases">
        <authorList>
            <person name="Maclean D."/>
            <person name="Macfadyen A."/>
        </authorList>
    </citation>
    <scope>NUCLEOTIDE SEQUENCE [LARGE SCALE GENOMIC DNA]</scope>
</reference>
<keyword evidence="2" id="KW-1185">Reference proteome</keyword>
<evidence type="ECO:0008006" key="3">
    <source>
        <dbReference type="Google" id="ProtNLM"/>
    </source>
</evidence>